<name>A0A2A4FSC5_9SPHN</name>
<dbReference type="OrthoDB" id="7596492at2"/>
<feature type="transmembrane region" description="Helical" evidence="1">
    <location>
        <begin position="20"/>
        <end position="39"/>
    </location>
</feature>
<gene>
    <name evidence="2" type="ORF">COO09_17020</name>
</gene>
<protein>
    <submittedName>
        <fullName evidence="2">Uncharacterized protein</fullName>
    </submittedName>
</protein>
<dbReference type="RefSeq" id="WP_066966918.1">
    <property type="nucleotide sequence ID" value="NZ_CP023449.1"/>
</dbReference>
<dbReference type="Proteomes" id="UP000218934">
    <property type="component" value="Unassembled WGS sequence"/>
</dbReference>
<evidence type="ECO:0000313" key="3">
    <source>
        <dbReference type="Proteomes" id="UP000218934"/>
    </source>
</evidence>
<reference evidence="2 3" key="1">
    <citation type="submission" date="2017-09" db="EMBL/GenBank/DDBJ databases">
        <title>The Catabolism of 3,6-Dichlorosalicylic acid is Initiated by the Cytochrome P450 Monooxygenase DsmABC in Rhizorhabdus dicambivorans Ndbn-20.</title>
        <authorList>
            <person name="Na L."/>
        </authorList>
    </citation>
    <scope>NUCLEOTIDE SEQUENCE [LARGE SCALE GENOMIC DNA]</scope>
    <source>
        <strain evidence="2 3">Ndbn-20m</strain>
    </source>
</reference>
<dbReference type="AlphaFoldDB" id="A0A2A4FSC5"/>
<evidence type="ECO:0000313" key="2">
    <source>
        <dbReference type="EMBL" id="PCE41049.1"/>
    </source>
</evidence>
<keyword evidence="1" id="KW-0472">Membrane</keyword>
<evidence type="ECO:0000256" key="1">
    <source>
        <dbReference type="SAM" id="Phobius"/>
    </source>
</evidence>
<keyword evidence="1" id="KW-0812">Transmembrane</keyword>
<feature type="transmembrane region" description="Helical" evidence="1">
    <location>
        <begin position="51"/>
        <end position="71"/>
    </location>
</feature>
<organism evidence="2 3">
    <name type="scientific">Rhizorhabdus dicambivorans</name>
    <dbReference type="NCBI Taxonomy" id="1850238"/>
    <lineage>
        <taxon>Bacteria</taxon>
        <taxon>Pseudomonadati</taxon>
        <taxon>Pseudomonadota</taxon>
        <taxon>Alphaproteobacteria</taxon>
        <taxon>Sphingomonadales</taxon>
        <taxon>Sphingomonadaceae</taxon>
        <taxon>Rhizorhabdus</taxon>
    </lineage>
</organism>
<sequence>MSDPQGLTAAGTALRETSKWLVGGVVATAASVFAGSSLSNLGSLDPRADTLRLSLAVAGIAIGFVGLYLILKRAIAVLTVDSVNFRQLAAADAGTELAIISEAVDRKYEHAFPPGISSCEAFVSRVDQVKARGIEDAEAHRFLQQAKAFNDLIMPDAGFLYVRLKFDRLVAILPAAVALVIFGIGIFAWAANPPEPAAPKPAFALSLTSH</sequence>
<keyword evidence="1" id="KW-1133">Transmembrane helix</keyword>
<accession>A0A2A4FSC5</accession>
<feature type="transmembrane region" description="Helical" evidence="1">
    <location>
        <begin position="169"/>
        <end position="191"/>
    </location>
</feature>
<comment type="caution">
    <text evidence="2">The sequence shown here is derived from an EMBL/GenBank/DDBJ whole genome shotgun (WGS) entry which is preliminary data.</text>
</comment>
<proteinExistence type="predicted"/>
<keyword evidence="3" id="KW-1185">Reference proteome</keyword>
<dbReference type="KEGG" id="rdi:CMV14_20300"/>
<dbReference type="EMBL" id="NWUF01000019">
    <property type="protein sequence ID" value="PCE41049.1"/>
    <property type="molecule type" value="Genomic_DNA"/>
</dbReference>